<evidence type="ECO:0000259" key="2">
    <source>
        <dbReference type="PROSITE" id="PS50110"/>
    </source>
</evidence>
<dbReference type="InterPro" id="IPR011006">
    <property type="entry name" value="CheY-like_superfamily"/>
</dbReference>
<dbReference type="Proteomes" id="UP000190150">
    <property type="component" value="Unassembled WGS sequence"/>
</dbReference>
<dbReference type="EMBL" id="FUZF01000004">
    <property type="protein sequence ID" value="SKB60601.1"/>
    <property type="molecule type" value="Genomic_DNA"/>
</dbReference>
<protein>
    <submittedName>
        <fullName evidence="3">DNA-binding response regulator, NarL/FixJ family, contains REC and HTH domains</fullName>
    </submittedName>
</protein>
<evidence type="ECO:0000256" key="1">
    <source>
        <dbReference type="PROSITE-ProRule" id="PRU00169"/>
    </source>
</evidence>
<keyword evidence="3" id="KW-0238">DNA-binding</keyword>
<dbReference type="RefSeq" id="WP_079642415.1">
    <property type="nucleotide sequence ID" value="NZ_FUZF01000004.1"/>
</dbReference>
<dbReference type="GO" id="GO:0003677">
    <property type="term" value="F:DNA binding"/>
    <property type="evidence" value="ECO:0007669"/>
    <property type="project" value="UniProtKB-KW"/>
</dbReference>
<sequence length="221" mass="25186">MLKKVLIAEDHELANISVQKSLNDFGVKEAKYVYYCDHAMAWLKKASLKKEPYDLLITDLGFEDDNTDQEIRHGLILIEAAKAIQPELKIIILTADRRNSEIDNLLKLGVVNGYVRKARRDAQYLLEALCAVNENRQYVSPENGQKYFGKNSYEFSRQDIAIISLLAEGVAQKNIPVYLQQRNIRPWGLSSIEKSLRQMKDILGVGKNEQLVAYCKDIGLI</sequence>
<dbReference type="OrthoDB" id="659223at2"/>
<reference evidence="4" key="1">
    <citation type="submission" date="2017-02" db="EMBL/GenBank/DDBJ databases">
        <authorList>
            <person name="Varghese N."/>
            <person name="Submissions S."/>
        </authorList>
    </citation>
    <scope>NUCLEOTIDE SEQUENCE [LARGE SCALE GENOMIC DNA]</scope>
    <source>
        <strain evidence="4">DSM 24091</strain>
    </source>
</reference>
<proteinExistence type="predicted"/>
<dbReference type="SUPFAM" id="SSF52172">
    <property type="entry name" value="CheY-like"/>
    <property type="match status" value="1"/>
</dbReference>
<feature type="modified residue" description="4-aspartylphosphate" evidence="1">
    <location>
        <position position="59"/>
    </location>
</feature>
<accession>A0A1T5CMP3</accession>
<evidence type="ECO:0000313" key="4">
    <source>
        <dbReference type="Proteomes" id="UP000190150"/>
    </source>
</evidence>
<keyword evidence="1" id="KW-0597">Phosphoprotein</keyword>
<dbReference type="STRING" id="1513896.SAMN05660841_01444"/>
<feature type="domain" description="Response regulatory" evidence="2">
    <location>
        <begin position="4"/>
        <end position="132"/>
    </location>
</feature>
<dbReference type="InterPro" id="IPR001789">
    <property type="entry name" value="Sig_transdc_resp-reg_receiver"/>
</dbReference>
<dbReference type="Gene3D" id="3.40.50.2300">
    <property type="match status" value="1"/>
</dbReference>
<dbReference type="Pfam" id="PF00072">
    <property type="entry name" value="Response_reg"/>
    <property type="match status" value="1"/>
</dbReference>
<evidence type="ECO:0000313" key="3">
    <source>
        <dbReference type="EMBL" id="SKB60601.1"/>
    </source>
</evidence>
<dbReference type="GO" id="GO:0000160">
    <property type="term" value="P:phosphorelay signal transduction system"/>
    <property type="evidence" value="ECO:0007669"/>
    <property type="project" value="InterPro"/>
</dbReference>
<dbReference type="PROSITE" id="PS50110">
    <property type="entry name" value="RESPONSE_REGULATORY"/>
    <property type="match status" value="1"/>
</dbReference>
<name>A0A1T5CMP3_9SPHI</name>
<keyword evidence="4" id="KW-1185">Reference proteome</keyword>
<organism evidence="3 4">
    <name type="scientific">Sphingobacterium nematocida</name>
    <dbReference type="NCBI Taxonomy" id="1513896"/>
    <lineage>
        <taxon>Bacteria</taxon>
        <taxon>Pseudomonadati</taxon>
        <taxon>Bacteroidota</taxon>
        <taxon>Sphingobacteriia</taxon>
        <taxon>Sphingobacteriales</taxon>
        <taxon>Sphingobacteriaceae</taxon>
        <taxon>Sphingobacterium</taxon>
    </lineage>
</organism>
<dbReference type="AlphaFoldDB" id="A0A1T5CMP3"/>
<gene>
    <name evidence="3" type="ORF">SAMN05660841_01444</name>
</gene>